<dbReference type="GO" id="GO:0046872">
    <property type="term" value="F:metal ion binding"/>
    <property type="evidence" value="ECO:0007669"/>
    <property type="project" value="UniProtKB-KW"/>
</dbReference>
<comment type="cofactor">
    <cofactor evidence="1">
        <name>Zn(2+)</name>
        <dbReference type="ChEBI" id="CHEBI:29105"/>
    </cofactor>
</comment>
<dbReference type="Gene3D" id="3.40.50.10310">
    <property type="entry name" value="Creatininase"/>
    <property type="match status" value="1"/>
</dbReference>
<dbReference type="SUPFAM" id="SSF102215">
    <property type="entry name" value="Creatininase"/>
    <property type="match status" value="1"/>
</dbReference>
<evidence type="ECO:0000313" key="6">
    <source>
        <dbReference type="EMBL" id="SDK28587.1"/>
    </source>
</evidence>
<evidence type="ECO:0000256" key="5">
    <source>
        <dbReference type="ARBA" id="ARBA00024029"/>
    </source>
</evidence>
<sequence length="237" mass="25688">MDWVLPNVSSPELEHQQPEFWVLPIGAFEQHGAHLPMVTDTLIACAVGHRIAQAHGGAMLSPVTVSCSHEHAGFYGTAWVSATTLLSILSDTLAALKHSECRKLVIVNGHGGNYVVNSFAQQQNVDDAQVLLLPARQHHQQAADLAGIETSLHQDMHGGEFETSVLMAVAPEYLRLEPMQDHQHDERPLLTLTGMKGYTESGIIGFPSKASAAKGEAFLQAIANVVAKDLQYFLTLP</sequence>
<evidence type="ECO:0000256" key="4">
    <source>
        <dbReference type="ARBA" id="ARBA00022833"/>
    </source>
</evidence>
<dbReference type="OrthoDB" id="9801445at2"/>
<keyword evidence="4" id="KW-0862">Zinc</keyword>
<reference evidence="7" key="1">
    <citation type="submission" date="2016-10" db="EMBL/GenBank/DDBJ databases">
        <authorList>
            <person name="Varghese N."/>
            <person name="Submissions S."/>
        </authorList>
    </citation>
    <scope>NUCLEOTIDE SEQUENCE [LARGE SCALE GENOMIC DNA]</scope>
    <source>
        <strain evidence="7">DSM 23317</strain>
    </source>
</reference>
<gene>
    <name evidence="6" type="ORF">SAMN04488540_12431</name>
</gene>
<keyword evidence="7" id="KW-1185">Reference proteome</keyword>
<proteinExistence type="inferred from homology"/>
<dbReference type="AlphaFoldDB" id="A0A1G9AMS4"/>
<dbReference type="RefSeq" id="WP_090368189.1">
    <property type="nucleotide sequence ID" value="NZ_FNEM01000024.1"/>
</dbReference>
<dbReference type="InterPro" id="IPR003785">
    <property type="entry name" value="Creatininase/forma_Hydrolase"/>
</dbReference>
<name>A0A1G9AMS4_9GAMM</name>
<dbReference type="GO" id="GO:0009231">
    <property type="term" value="P:riboflavin biosynthetic process"/>
    <property type="evidence" value="ECO:0007669"/>
    <property type="project" value="TreeGrafter"/>
</dbReference>
<dbReference type="GO" id="GO:0016811">
    <property type="term" value="F:hydrolase activity, acting on carbon-nitrogen (but not peptide) bonds, in linear amides"/>
    <property type="evidence" value="ECO:0007669"/>
    <property type="project" value="TreeGrafter"/>
</dbReference>
<keyword evidence="3 6" id="KW-0378">Hydrolase</keyword>
<evidence type="ECO:0000313" key="7">
    <source>
        <dbReference type="Proteomes" id="UP000199527"/>
    </source>
</evidence>
<accession>A0A1G9AMS4</accession>
<dbReference type="Pfam" id="PF02633">
    <property type="entry name" value="Creatininase"/>
    <property type="match status" value="1"/>
</dbReference>
<evidence type="ECO:0000256" key="1">
    <source>
        <dbReference type="ARBA" id="ARBA00001947"/>
    </source>
</evidence>
<dbReference type="EMBL" id="FNEM01000024">
    <property type="protein sequence ID" value="SDK28587.1"/>
    <property type="molecule type" value="Genomic_DNA"/>
</dbReference>
<protein>
    <submittedName>
        <fullName evidence="6">Creatinine amidohydrolase</fullName>
    </submittedName>
</protein>
<dbReference type="InterPro" id="IPR024087">
    <property type="entry name" value="Creatininase-like_sf"/>
</dbReference>
<dbReference type="PANTHER" id="PTHR35005:SF1">
    <property type="entry name" value="2-AMINO-5-FORMYLAMINO-6-RIBOSYLAMINOPYRIMIDIN-4(3H)-ONE 5'-MONOPHOSPHATE DEFORMYLASE"/>
    <property type="match status" value="1"/>
</dbReference>
<organism evidence="6 7">
    <name type="scientific">Ferrimonas sediminum</name>
    <dbReference type="NCBI Taxonomy" id="718193"/>
    <lineage>
        <taxon>Bacteria</taxon>
        <taxon>Pseudomonadati</taxon>
        <taxon>Pseudomonadota</taxon>
        <taxon>Gammaproteobacteria</taxon>
        <taxon>Alteromonadales</taxon>
        <taxon>Ferrimonadaceae</taxon>
        <taxon>Ferrimonas</taxon>
    </lineage>
</organism>
<evidence type="ECO:0000256" key="3">
    <source>
        <dbReference type="ARBA" id="ARBA00022801"/>
    </source>
</evidence>
<dbReference type="PANTHER" id="PTHR35005">
    <property type="entry name" value="3-DEHYDRO-SCYLLO-INOSOSE HYDROLASE"/>
    <property type="match status" value="1"/>
</dbReference>
<comment type="similarity">
    <text evidence="5">Belongs to the creatininase superfamily.</text>
</comment>
<evidence type="ECO:0000256" key="2">
    <source>
        <dbReference type="ARBA" id="ARBA00022723"/>
    </source>
</evidence>
<keyword evidence="2" id="KW-0479">Metal-binding</keyword>
<dbReference type="Proteomes" id="UP000199527">
    <property type="component" value="Unassembled WGS sequence"/>
</dbReference>